<protein>
    <submittedName>
        <fullName evidence="1">Uncharacterized protein</fullName>
    </submittedName>
</protein>
<dbReference type="EMBL" id="UINC01133457">
    <property type="protein sequence ID" value="SVD16403.1"/>
    <property type="molecule type" value="Genomic_DNA"/>
</dbReference>
<accession>A0A382T358</accession>
<evidence type="ECO:0000313" key="1">
    <source>
        <dbReference type="EMBL" id="SVD16403.1"/>
    </source>
</evidence>
<name>A0A382T358_9ZZZZ</name>
<dbReference type="AlphaFoldDB" id="A0A382T358"/>
<gene>
    <name evidence="1" type="ORF">METZ01_LOCUS369257</name>
</gene>
<proteinExistence type="predicted"/>
<sequence length="56" mass="6318">MFNELNALPSWCPRTFLMPQPICFGSGTPRGPTTTEVYDALHFVVPFLNFRMAIGK</sequence>
<feature type="non-terminal residue" evidence="1">
    <location>
        <position position="56"/>
    </location>
</feature>
<reference evidence="1" key="1">
    <citation type="submission" date="2018-05" db="EMBL/GenBank/DDBJ databases">
        <authorList>
            <person name="Lanie J.A."/>
            <person name="Ng W.-L."/>
            <person name="Kazmierczak K.M."/>
            <person name="Andrzejewski T.M."/>
            <person name="Davidsen T.M."/>
            <person name="Wayne K.J."/>
            <person name="Tettelin H."/>
            <person name="Glass J.I."/>
            <person name="Rusch D."/>
            <person name="Podicherti R."/>
            <person name="Tsui H.-C.T."/>
            <person name="Winkler M.E."/>
        </authorList>
    </citation>
    <scope>NUCLEOTIDE SEQUENCE</scope>
</reference>
<organism evidence="1">
    <name type="scientific">marine metagenome</name>
    <dbReference type="NCBI Taxonomy" id="408172"/>
    <lineage>
        <taxon>unclassified sequences</taxon>
        <taxon>metagenomes</taxon>
        <taxon>ecological metagenomes</taxon>
    </lineage>
</organism>